<keyword evidence="2" id="KW-1185">Reference proteome</keyword>
<evidence type="ECO:0000313" key="2">
    <source>
        <dbReference type="Proteomes" id="UP000664480"/>
    </source>
</evidence>
<protein>
    <submittedName>
        <fullName evidence="1">Uncharacterized protein</fullName>
    </submittedName>
</protein>
<proteinExistence type="predicted"/>
<accession>A0ABS3CER1</accession>
<evidence type="ECO:0000313" key="1">
    <source>
        <dbReference type="EMBL" id="MBN7814705.1"/>
    </source>
</evidence>
<dbReference type="RefSeq" id="WP_206585332.1">
    <property type="nucleotide sequence ID" value="NZ_JAFKCU010000001.1"/>
</dbReference>
<comment type="caution">
    <text evidence="1">The sequence shown here is derived from an EMBL/GenBank/DDBJ whole genome shotgun (WGS) entry which is preliminary data.</text>
</comment>
<sequence length="110" mass="13001">MENLSGKPVYLSEVQQRNIKGPYFTFLLQNDQGKTKRSLYEIREAFPTKLEIKDGQSLIRYYRMSLQPSIMNIKLYLRYRVIIKNGMATETKGIWVIPSELENIPFKPRK</sequence>
<dbReference type="EMBL" id="JAFKCU010000001">
    <property type="protein sequence ID" value="MBN7814705.1"/>
    <property type="molecule type" value="Genomic_DNA"/>
</dbReference>
<name>A0ABS3CER1_9BACT</name>
<gene>
    <name evidence="1" type="ORF">J0A69_04660</name>
</gene>
<dbReference type="Proteomes" id="UP000664480">
    <property type="component" value="Unassembled WGS sequence"/>
</dbReference>
<organism evidence="1 2">
    <name type="scientific">Algoriphagus pacificus</name>
    <dbReference type="NCBI Taxonomy" id="2811234"/>
    <lineage>
        <taxon>Bacteria</taxon>
        <taxon>Pseudomonadati</taxon>
        <taxon>Bacteroidota</taxon>
        <taxon>Cytophagia</taxon>
        <taxon>Cytophagales</taxon>
        <taxon>Cyclobacteriaceae</taxon>
        <taxon>Algoriphagus</taxon>
    </lineage>
</organism>
<reference evidence="1 2" key="1">
    <citation type="submission" date="2021-03" db="EMBL/GenBank/DDBJ databases">
        <title>novel species isolated from a fishpond in China.</title>
        <authorList>
            <person name="Lu H."/>
            <person name="Cai Z."/>
        </authorList>
    </citation>
    <scope>NUCLEOTIDE SEQUENCE [LARGE SCALE GENOMIC DNA]</scope>
    <source>
        <strain evidence="1 2">YJ13C</strain>
    </source>
</reference>